<dbReference type="InterPro" id="IPR040932">
    <property type="entry name" value="Csm4_C"/>
</dbReference>
<reference evidence="6 7" key="1">
    <citation type="journal article" date="2015" name="Genome Announc.">
        <title>Expanding the biotechnology potential of lactobacilli through comparative genomics of 213 strains and associated genera.</title>
        <authorList>
            <person name="Sun Z."/>
            <person name="Harris H.M."/>
            <person name="McCann A."/>
            <person name="Guo C."/>
            <person name="Argimon S."/>
            <person name="Zhang W."/>
            <person name="Yang X."/>
            <person name="Jeffery I.B."/>
            <person name="Cooney J.C."/>
            <person name="Kagawa T.F."/>
            <person name="Liu W."/>
            <person name="Song Y."/>
            <person name="Salvetti E."/>
            <person name="Wrobel A."/>
            <person name="Rasinkangas P."/>
            <person name="Parkhill J."/>
            <person name="Rea M.C."/>
            <person name="O'Sullivan O."/>
            <person name="Ritari J."/>
            <person name="Douillard F.P."/>
            <person name="Paul Ross R."/>
            <person name="Yang R."/>
            <person name="Briner A.E."/>
            <person name="Felis G.E."/>
            <person name="de Vos W.M."/>
            <person name="Barrangou R."/>
            <person name="Klaenhammer T.R."/>
            <person name="Caufield P.W."/>
            <person name="Cui Y."/>
            <person name="Zhang H."/>
            <person name="O'Toole P.W."/>
        </authorList>
    </citation>
    <scope>NUCLEOTIDE SEQUENCE [LARGE SCALE GENOMIC DNA]</scope>
    <source>
        <strain evidence="6 7">DSM 15836</strain>
    </source>
</reference>
<dbReference type="InterPro" id="IPR005510">
    <property type="entry name" value="Csm4"/>
</dbReference>
<accession>A0ABR5PKV0</accession>
<dbReference type="NCBIfam" id="TIGR01903">
    <property type="entry name" value="cas5_csm4"/>
    <property type="match status" value="1"/>
</dbReference>
<evidence type="ECO:0000256" key="4">
    <source>
        <dbReference type="ARBA" id="ARBA00023118"/>
    </source>
</evidence>
<keyword evidence="4" id="KW-0051">Antiviral defense</keyword>
<evidence type="ECO:0000259" key="5">
    <source>
        <dbReference type="Pfam" id="PF17953"/>
    </source>
</evidence>
<proteinExistence type="inferred from homology"/>
<evidence type="ECO:0000256" key="2">
    <source>
        <dbReference type="ARBA" id="ARBA00016109"/>
    </source>
</evidence>
<organism evidence="6 7">
    <name type="scientific">Ligilactobacillus acidipiscis DSM 15836</name>
    <dbReference type="NCBI Taxonomy" id="1423716"/>
    <lineage>
        <taxon>Bacteria</taxon>
        <taxon>Bacillati</taxon>
        <taxon>Bacillota</taxon>
        <taxon>Bacilli</taxon>
        <taxon>Lactobacillales</taxon>
        <taxon>Lactobacillaceae</taxon>
        <taxon>Ligilactobacillus</taxon>
    </lineage>
</organism>
<sequence length="299" mass="34156">MGLQMYILKFDNAHFGTGTLSSSDFSFSASRLFSALYLEAIKLNHQNDFLELANQGDFVLSDAFPYTDKALFLPKPIGYPDYSAHEQKISLEMRRKAKASKKLQYIPWNLMDEYVSGKSVIKNIADMQKDMYTVQYVTKKGKDPYEVAVTSFNCQLYIIAPQDKLLDQLMDSLQYSGLGGERSSGYGQFTLRSSSLPNEFVQKLRFNDGVLSMALATSLPKADELKRSMDGARYLLKKDSGFAYSEMSKELLRKQDLYKFAVGSTFKKQYRGEIVDVRPDNFPHPVWNYSKGLFYQLSR</sequence>
<evidence type="ECO:0000313" key="7">
    <source>
        <dbReference type="Proteomes" id="UP000051217"/>
    </source>
</evidence>
<comment type="similarity">
    <text evidence="1">Belongs to the CRISPR-associated Csm4 family.</text>
</comment>
<protein>
    <recommendedName>
        <fullName evidence="2">CRISPR system Cms protein Csm4</fullName>
    </recommendedName>
</protein>
<dbReference type="EMBL" id="AZFI01000068">
    <property type="protein sequence ID" value="KRM27535.1"/>
    <property type="molecule type" value="Genomic_DNA"/>
</dbReference>
<keyword evidence="7" id="KW-1185">Reference proteome</keyword>
<gene>
    <name evidence="6" type="ORF">FC65_GL001940</name>
</gene>
<feature type="domain" description="Csm4 C-terminal" evidence="5">
    <location>
        <begin position="211"/>
        <end position="297"/>
    </location>
</feature>
<evidence type="ECO:0000256" key="3">
    <source>
        <dbReference type="ARBA" id="ARBA00022884"/>
    </source>
</evidence>
<dbReference type="RefSeq" id="WP_056971929.1">
    <property type="nucleotide sequence ID" value="NZ_AZFI01000068.1"/>
</dbReference>
<dbReference type="Proteomes" id="UP000051217">
    <property type="component" value="Unassembled WGS sequence"/>
</dbReference>
<dbReference type="Pfam" id="PF17953">
    <property type="entry name" value="Csm4_C"/>
    <property type="match status" value="1"/>
</dbReference>
<comment type="caution">
    <text evidence="6">The sequence shown here is derived from an EMBL/GenBank/DDBJ whole genome shotgun (WGS) entry which is preliminary data.</text>
</comment>
<keyword evidence="3" id="KW-0694">RNA-binding</keyword>
<evidence type="ECO:0000313" key="6">
    <source>
        <dbReference type="EMBL" id="KRM27535.1"/>
    </source>
</evidence>
<evidence type="ECO:0000256" key="1">
    <source>
        <dbReference type="ARBA" id="ARBA00005772"/>
    </source>
</evidence>
<name>A0ABR5PKV0_9LACO</name>